<protein>
    <submittedName>
        <fullName evidence="2">Uncharacterized protein</fullName>
    </submittedName>
</protein>
<dbReference type="KEGG" id="cci:CC1G_10883"/>
<dbReference type="RefSeq" id="XP_001839020.2">
    <property type="nucleotide sequence ID" value="XM_001838968.2"/>
</dbReference>
<reference evidence="2 3" key="1">
    <citation type="journal article" date="2010" name="Proc. Natl. Acad. Sci. U.S.A.">
        <title>Insights into evolution of multicellular fungi from the assembled chromosomes of the mushroom Coprinopsis cinerea (Coprinus cinereus).</title>
        <authorList>
            <person name="Stajich J.E."/>
            <person name="Wilke S.K."/>
            <person name="Ahren D."/>
            <person name="Au C.H."/>
            <person name="Birren B.W."/>
            <person name="Borodovsky M."/>
            <person name="Burns C."/>
            <person name="Canback B."/>
            <person name="Casselton L.A."/>
            <person name="Cheng C.K."/>
            <person name="Deng J."/>
            <person name="Dietrich F.S."/>
            <person name="Fargo D.C."/>
            <person name="Farman M.L."/>
            <person name="Gathman A.C."/>
            <person name="Goldberg J."/>
            <person name="Guigo R."/>
            <person name="Hoegger P.J."/>
            <person name="Hooker J.B."/>
            <person name="Huggins A."/>
            <person name="James T.Y."/>
            <person name="Kamada T."/>
            <person name="Kilaru S."/>
            <person name="Kodira C."/>
            <person name="Kues U."/>
            <person name="Kupfer D."/>
            <person name="Kwan H.S."/>
            <person name="Lomsadze A."/>
            <person name="Li W."/>
            <person name="Lilly W.W."/>
            <person name="Ma L.J."/>
            <person name="Mackey A.J."/>
            <person name="Manning G."/>
            <person name="Martin F."/>
            <person name="Muraguchi H."/>
            <person name="Natvig D.O."/>
            <person name="Palmerini H."/>
            <person name="Ramesh M.A."/>
            <person name="Rehmeyer C.J."/>
            <person name="Roe B.A."/>
            <person name="Shenoy N."/>
            <person name="Stanke M."/>
            <person name="Ter-Hovhannisyan V."/>
            <person name="Tunlid A."/>
            <person name="Velagapudi R."/>
            <person name="Vision T.J."/>
            <person name="Zeng Q."/>
            <person name="Zolan M.E."/>
            <person name="Pukkila P.J."/>
        </authorList>
    </citation>
    <scope>NUCLEOTIDE SEQUENCE [LARGE SCALE GENOMIC DNA]</scope>
    <source>
        <strain evidence="3">Okayama-7 / 130 / ATCC MYA-4618 / FGSC 9003</strain>
    </source>
</reference>
<proteinExistence type="predicted"/>
<dbReference type="VEuPathDB" id="FungiDB:CC1G_10883"/>
<dbReference type="InParanoid" id="A8P5T9"/>
<keyword evidence="3" id="KW-1185">Reference proteome</keyword>
<organism evidence="2 3">
    <name type="scientific">Coprinopsis cinerea (strain Okayama-7 / 130 / ATCC MYA-4618 / FGSC 9003)</name>
    <name type="common">Inky cap fungus</name>
    <name type="synonym">Hormographiella aspergillata</name>
    <dbReference type="NCBI Taxonomy" id="240176"/>
    <lineage>
        <taxon>Eukaryota</taxon>
        <taxon>Fungi</taxon>
        <taxon>Dikarya</taxon>
        <taxon>Basidiomycota</taxon>
        <taxon>Agaricomycotina</taxon>
        <taxon>Agaricomycetes</taxon>
        <taxon>Agaricomycetidae</taxon>
        <taxon>Agaricales</taxon>
        <taxon>Agaricineae</taxon>
        <taxon>Psathyrellaceae</taxon>
        <taxon>Coprinopsis</taxon>
    </lineage>
</organism>
<dbReference type="HOGENOM" id="CLU_482321_0_0_1"/>
<evidence type="ECO:0000313" key="2">
    <source>
        <dbReference type="EMBL" id="EAU82764.2"/>
    </source>
</evidence>
<dbReference type="GeneID" id="6015655"/>
<dbReference type="OrthoDB" id="2788229at2759"/>
<comment type="caution">
    <text evidence="2">The sequence shown here is derived from an EMBL/GenBank/DDBJ whole genome shotgun (WGS) entry which is preliminary data.</text>
</comment>
<evidence type="ECO:0000313" key="3">
    <source>
        <dbReference type="Proteomes" id="UP000001861"/>
    </source>
</evidence>
<sequence length="565" mass="63361">MDLRQRIIANSRRALKVSLEEANHPKQLAVDYEDGTQEVLYGPRYGSPPRSPTSSVSSATTSSSSCLSHRTSGSGSLLPIFSQLGYTNAILPLDILNIIITRELDGDLPTLKSLSLACRYFCQKTRPLIFRRISLSLHRVAHKIPGHYLMDLFTASRHLLPHIQHVVLGSLFEEDAYCRRDDDPMDFDALRVLLNLQHLTKVTVLGSCNRSWSKVPRNIQKAIRTCLRGKHISQVEVHAMSDFPVYLLEGCRSLKHFSLTGSPSVMTFMVAQDSPSPIHLERLTLRCSSTSLAEMSEWLLSDQCSLDISRLKSLEVQTSGSFTFHRHQDALAQILPRCRNTLEELHLDVFSAGHQYDIHAPSTSGAPVTIVGDDAFEEWENENVPTILETYERLDIGQLRALRRLSLRFGLRDIRDPKRHITLLSGMLKNATNLNRLEDVTIYLLSLDKPDMNNIVQTASSSGSWETLDCALTGESLDPAKHRVALGPARKDQSPHGSHGLCANSRRHSTPPTRPLNRLRSVKLQLADITKADGARLMEICLPRLWKKGVVHVLDKHANTFYLIS</sequence>
<dbReference type="EMBL" id="AACS02000011">
    <property type="protein sequence ID" value="EAU82764.2"/>
    <property type="molecule type" value="Genomic_DNA"/>
</dbReference>
<accession>A8P5T9</accession>
<dbReference type="Proteomes" id="UP000001861">
    <property type="component" value="Unassembled WGS sequence"/>
</dbReference>
<feature type="compositionally biased region" description="Low complexity" evidence="1">
    <location>
        <begin position="52"/>
        <end position="67"/>
    </location>
</feature>
<feature type="region of interest" description="Disordered" evidence="1">
    <location>
        <begin position="40"/>
        <end position="67"/>
    </location>
</feature>
<evidence type="ECO:0000256" key="1">
    <source>
        <dbReference type="SAM" id="MobiDB-lite"/>
    </source>
</evidence>
<feature type="region of interest" description="Disordered" evidence="1">
    <location>
        <begin position="488"/>
        <end position="516"/>
    </location>
</feature>
<name>A8P5T9_COPC7</name>
<gene>
    <name evidence="2" type="ORF">CC1G_10883</name>
</gene>
<dbReference type="AlphaFoldDB" id="A8P5T9"/>